<feature type="transmembrane region" description="Helical" evidence="1">
    <location>
        <begin position="59"/>
        <end position="81"/>
    </location>
</feature>
<keyword evidence="1" id="KW-0472">Membrane</keyword>
<feature type="transmembrane region" description="Helical" evidence="1">
    <location>
        <begin position="20"/>
        <end position="39"/>
    </location>
</feature>
<protein>
    <recommendedName>
        <fullName evidence="4">Transmembrane protein</fullName>
    </recommendedName>
</protein>
<dbReference type="Proteomes" id="UP000680158">
    <property type="component" value="Unassembled WGS sequence"/>
</dbReference>
<evidence type="ECO:0008006" key="4">
    <source>
        <dbReference type="Google" id="ProtNLM"/>
    </source>
</evidence>
<comment type="caution">
    <text evidence="2">The sequence shown here is derived from an EMBL/GenBank/DDBJ whole genome shotgun (WGS) entry which is preliminary data.</text>
</comment>
<organism evidence="2 3">
    <name type="scientific">Undibacterium baiyunense</name>
    <dbReference type="NCBI Taxonomy" id="2828731"/>
    <lineage>
        <taxon>Bacteria</taxon>
        <taxon>Pseudomonadati</taxon>
        <taxon>Pseudomonadota</taxon>
        <taxon>Betaproteobacteria</taxon>
        <taxon>Burkholderiales</taxon>
        <taxon>Oxalobacteraceae</taxon>
        <taxon>Undibacterium</taxon>
    </lineage>
</organism>
<dbReference type="EMBL" id="JAGSPM010000001">
    <property type="protein sequence ID" value="MBR7745482.1"/>
    <property type="molecule type" value="Genomic_DNA"/>
</dbReference>
<evidence type="ECO:0000313" key="3">
    <source>
        <dbReference type="Proteomes" id="UP000680158"/>
    </source>
</evidence>
<accession>A0A941DFT4</accession>
<gene>
    <name evidence="2" type="ORF">KDM92_02715</name>
</gene>
<keyword evidence="1" id="KW-1133">Transmembrane helix</keyword>
<dbReference type="RefSeq" id="WP_212682874.1">
    <property type="nucleotide sequence ID" value="NZ_JAGSPM010000001.1"/>
</dbReference>
<sequence length="85" mass="9529">MESSNAQHEKTSFKSTLMVVLWPAFLMACVATGVFFSLVDPMELIVLDERLQVHMLGAYTIGFLIFWVLGTFSSWLTALLLQKAS</sequence>
<reference evidence="2 3" key="1">
    <citation type="submission" date="2021-04" db="EMBL/GenBank/DDBJ databases">
        <title>novel species isolated from subtropical streams in China.</title>
        <authorList>
            <person name="Lu H."/>
        </authorList>
    </citation>
    <scope>NUCLEOTIDE SEQUENCE [LARGE SCALE GENOMIC DNA]</scope>
    <source>
        <strain evidence="2 3">BYS107W</strain>
    </source>
</reference>
<evidence type="ECO:0000256" key="1">
    <source>
        <dbReference type="SAM" id="Phobius"/>
    </source>
</evidence>
<proteinExistence type="predicted"/>
<evidence type="ECO:0000313" key="2">
    <source>
        <dbReference type="EMBL" id="MBR7745482.1"/>
    </source>
</evidence>
<dbReference type="AlphaFoldDB" id="A0A941DFT4"/>
<keyword evidence="3" id="KW-1185">Reference proteome</keyword>
<name>A0A941DFT4_9BURK</name>
<keyword evidence="1" id="KW-0812">Transmembrane</keyword>